<proteinExistence type="predicted"/>
<keyword evidence="2" id="KW-1185">Reference proteome</keyword>
<dbReference type="InterPro" id="IPR041662">
    <property type="entry name" value="SusD-like_2"/>
</dbReference>
<dbReference type="Gene3D" id="1.25.40.390">
    <property type="match status" value="1"/>
</dbReference>
<dbReference type="Proteomes" id="UP000014962">
    <property type="component" value="Unassembled WGS sequence"/>
</dbReference>
<sequence>MNIITYSEVEFILAEAAAIGAFGVSGAEAHYKNAIEASMGEWGIFGDYVGGFDFDDYYSQEEVDLSQASNKHERIMTQKIHIYVF</sequence>
<comment type="caution">
    <text evidence="1">The sequence shown here is derived from an EMBL/GenBank/DDBJ whole genome shotgun (WGS) entry which is preliminary data.</text>
</comment>
<dbReference type="AlphaFoldDB" id="S7XEY0"/>
<name>S7XEY0_9FLAO</name>
<organism evidence="1 2">
    <name type="scientific">Winogradskyella psychrotolerans RS-3</name>
    <dbReference type="NCBI Taxonomy" id="641526"/>
    <lineage>
        <taxon>Bacteria</taxon>
        <taxon>Pseudomonadati</taxon>
        <taxon>Bacteroidota</taxon>
        <taxon>Flavobacteriia</taxon>
        <taxon>Flavobacteriales</taxon>
        <taxon>Flavobacteriaceae</taxon>
        <taxon>Winogradskyella</taxon>
    </lineage>
</organism>
<evidence type="ECO:0000313" key="1">
    <source>
        <dbReference type="EMBL" id="EPR74558.1"/>
    </source>
</evidence>
<reference evidence="1 2" key="1">
    <citation type="journal article" date="2013" name="Genome Announc.">
        <title>Draft Genome Sequence of Winogradskyella psychrotolerans RS-3T, Isolated from the Marine Transect of Kongsfjorden, Ny-Alesund, Svalbard, Arctic Ocean.</title>
        <authorList>
            <person name="Kumar Pinnaka A."/>
            <person name="Ara S."/>
            <person name="Singh A."/>
            <person name="Shivaji S."/>
        </authorList>
    </citation>
    <scope>NUCLEOTIDE SEQUENCE [LARGE SCALE GENOMIC DNA]</scope>
    <source>
        <strain evidence="1 2">RS-3</strain>
    </source>
</reference>
<dbReference type="EMBL" id="ATMR01000029">
    <property type="protein sequence ID" value="EPR74558.1"/>
    <property type="molecule type" value="Genomic_DNA"/>
</dbReference>
<gene>
    <name evidence="1" type="ORF">ADIWIN_0426</name>
</gene>
<dbReference type="SUPFAM" id="SSF48452">
    <property type="entry name" value="TPR-like"/>
    <property type="match status" value="1"/>
</dbReference>
<dbReference type="InterPro" id="IPR011990">
    <property type="entry name" value="TPR-like_helical_dom_sf"/>
</dbReference>
<protein>
    <submittedName>
        <fullName evidence="1">Uncharacterized protein</fullName>
    </submittedName>
</protein>
<dbReference type="Pfam" id="PF12771">
    <property type="entry name" value="SusD-like_2"/>
    <property type="match status" value="1"/>
</dbReference>
<accession>S7XEY0</accession>
<dbReference type="PATRIC" id="fig|641526.4.peg.423"/>
<dbReference type="eggNOG" id="COG0521">
    <property type="taxonomic scope" value="Bacteria"/>
</dbReference>
<evidence type="ECO:0000313" key="2">
    <source>
        <dbReference type="Proteomes" id="UP000014962"/>
    </source>
</evidence>